<organism evidence="7 8">
    <name type="scientific">Prorocentrum cordatum</name>
    <dbReference type="NCBI Taxonomy" id="2364126"/>
    <lineage>
        <taxon>Eukaryota</taxon>
        <taxon>Sar</taxon>
        <taxon>Alveolata</taxon>
        <taxon>Dinophyceae</taxon>
        <taxon>Prorocentrales</taxon>
        <taxon>Prorocentraceae</taxon>
        <taxon>Prorocentrum</taxon>
    </lineage>
</organism>
<proteinExistence type="predicted"/>
<dbReference type="InterPro" id="IPR001965">
    <property type="entry name" value="Znf_PHD"/>
</dbReference>
<evidence type="ECO:0000256" key="3">
    <source>
        <dbReference type="ARBA" id="ARBA00022833"/>
    </source>
</evidence>
<feature type="compositionally biased region" description="Low complexity" evidence="5">
    <location>
        <begin position="222"/>
        <end position="232"/>
    </location>
</feature>
<keyword evidence="8" id="KW-1185">Reference proteome</keyword>
<dbReference type="Pfam" id="PF23011">
    <property type="entry name" value="PHD-1st_NSD"/>
    <property type="match status" value="1"/>
</dbReference>
<sequence>RGGCGPRGPGARACRGVHFRAPMAAGTAGAAAGTKRASTRVRGALERCGFPAFVGAAAETAPCGAGAEAPVQCGACLLDVDPAADADAEGELLAVLDCCAPRHRFHVGCIFTWAEKENSCPQCKLRFSRIAVYGRDGALTRVSTVQERDQGDDESSGEEQVCPACGEPGNEDALLLCDGREGRCNAAYHYYCVGLRRVPEGDWLCPACAPAPGAARGRRCRAAPPRAPAADGRGAGGSSPSSPPARPPRAAASPRSAEVAASSRAPPSPPSAASPRSPPAAASLRALSSLSAASPSPPAAAAAFSRALSAPRAAAPGAASGAGGCFRSVKREPV</sequence>
<evidence type="ECO:0000259" key="6">
    <source>
        <dbReference type="PROSITE" id="PS50016"/>
    </source>
</evidence>
<feature type="region of interest" description="Disordered" evidence="5">
    <location>
        <begin position="212"/>
        <end position="334"/>
    </location>
</feature>
<feature type="non-terminal residue" evidence="7">
    <location>
        <position position="1"/>
    </location>
</feature>
<feature type="compositionally biased region" description="Low complexity" evidence="5">
    <location>
        <begin position="248"/>
        <end position="265"/>
    </location>
</feature>
<dbReference type="InterPro" id="IPR011011">
    <property type="entry name" value="Znf_FYVE_PHD"/>
</dbReference>
<dbReference type="InterPro" id="IPR019787">
    <property type="entry name" value="Znf_PHD-finger"/>
</dbReference>
<protein>
    <recommendedName>
        <fullName evidence="6">PHD-type domain-containing protein</fullName>
    </recommendedName>
</protein>
<accession>A0ABN9TR61</accession>
<keyword evidence="2 4" id="KW-0863">Zinc-finger</keyword>
<dbReference type="Gene3D" id="3.30.40.10">
    <property type="entry name" value="Zinc/RING finger domain, C3HC4 (zinc finger)"/>
    <property type="match status" value="2"/>
</dbReference>
<feature type="compositionally biased region" description="Low complexity" evidence="5">
    <location>
        <begin position="279"/>
        <end position="319"/>
    </location>
</feature>
<dbReference type="InterPro" id="IPR001841">
    <property type="entry name" value="Znf_RING"/>
</dbReference>
<evidence type="ECO:0000313" key="8">
    <source>
        <dbReference type="Proteomes" id="UP001189429"/>
    </source>
</evidence>
<dbReference type="Proteomes" id="UP001189429">
    <property type="component" value="Unassembled WGS sequence"/>
</dbReference>
<feature type="compositionally biased region" description="Pro residues" evidence="5">
    <location>
        <begin position="266"/>
        <end position="278"/>
    </location>
</feature>
<dbReference type="SMART" id="SM00249">
    <property type="entry name" value="PHD"/>
    <property type="match status" value="1"/>
</dbReference>
<keyword evidence="3" id="KW-0862">Zinc</keyword>
<comment type="caution">
    <text evidence="7">The sequence shown here is derived from an EMBL/GenBank/DDBJ whole genome shotgun (WGS) entry which is preliminary data.</text>
</comment>
<dbReference type="PANTHER" id="PTHR47177">
    <property type="entry name" value="F18C1.6 PROTEIN"/>
    <property type="match status" value="1"/>
</dbReference>
<dbReference type="SUPFAM" id="SSF57850">
    <property type="entry name" value="RING/U-box"/>
    <property type="match status" value="1"/>
</dbReference>
<evidence type="ECO:0000256" key="1">
    <source>
        <dbReference type="ARBA" id="ARBA00022723"/>
    </source>
</evidence>
<evidence type="ECO:0000313" key="7">
    <source>
        <dbReference type="EMBL" id="CAK0848635.1"/>
    </source>
</evidence>
<dbReference type="SUPFAM" id="SSF57903">
    <property type="entry name" value="FYVE/PHD zinc finger"/>
    <property type="match status" value="1"/>
</dbReference>
<dbReference type="InterPro" id="IPR059153">
    <property type="entry name" value="NSD_PHD-1st"/>
</dbReference>
<gene>
    <name evidence="7" type="ORF">PCOR1329_LOCUS41527</name>
</gene>
<feature type="domain" description="PHD-type" evidence="6">
    <location>
        <begin position="159"/>
        <end position="211"/>
    </location>
</feature>
<evidence type="ECO:0000256" key="5">
    <source>
        <dbReference type="SAM" id="MobiDB-lite"/>
    </source>
</evidence>
<dbReference type="InterPro" id="IPR013083">
    <property type="entry name" value="Znf_RING/FYVE/PHD"/>
</dbReference>
<dbReference type="SMART" id="SM00184">
    <property type="entry name" value="RING"/>
    <property type="match status" value="2"/>
</dbReference>
<feature type="region of interest" description="Disordered" evidence="5">
    <location>
        <begin position="145"/>
        <end position="164"/>
    </location>
</feature>
<keyword evidence="1" id="KW-0479">Metal-binding</keyword>
<evidence type="ECO:0000256" key="2">
    <source>
        <dbReference type="ARBA" id="ARBA00022771"/>
    </source>
</evidence>
<feature type="non-terminal residue" evidence="7">
    <location>
        <position position="334"/>
    </location>
</feature>
<evidence type="ECO:0000256" key="4">
    <source>
        <dbReference type="PROSITE-ProRule" id="PRU00146"/>
    </source>
</evidence>
<reference evidence="7" key="1">
    <citation type="submission" date="2023-10" db="EMBL/GenBank/DDBJ databases">
        <authorList>
            <person name="Chen Y."/>
            <person name="Shah S."/>
            <person name="Dougan E. K."/>
            <person name="Thang M."/>
            <person name="Chan C."/>
        </authorList>
    </citation>
    <scope>NUCLEOTIDE SEQUENCE [LARGE SCALE GENOMIC DNA]</scope>
</reference>
<dbReference type="EMBL" id="CAUYUJ010014994">
    <property type="protein sequence ID" value="CAK0848635.1"/>
    <property type="molecule type" value="Genomic_DNA"/>
</dbReference>
<dbReference type="PANTHER" id="PTHR47177:SF3">
    <property type="entry name" value="F18C1.6 PROTEIN"/>
    <property type="match status" value="1"/>
</dbReference>
<name>A0ABN9TR61_9DINO</name>
<dbReference type="PROSITE" id="PS50016">
    <property type="entry name" value="ZF_PHD_2"/>
    <property type="match status" value="1"/>
</dbReference>